<comment type="caution">
    <text evidence="2">The sequence shown here is derived from an EMBL/GenBank/DDBJ whole genome shotgun (WGS) entry which is preliminary data.</text>
</comment>
<organism evidence="2 3">
    <name type="scientific">Quercus suber</name>
    <name type="common">Cork oak</name>
    <dbReference type="NCBI Taxonomy" id="58331"/>
    <lineage>
        <taxon>Eukaryota</taxon>
        <taxon>Viridiplantae</taxon>
        <taxon>Streptophyta</taxon>
        <taxon>Embryophyta</taxon>
        <taxon>Tracheophyta</taxon>
        <taxon>Spermatophyta</taxon>
        <taxon>Magnoliopsida</taxon>
        <taxon>eudicotyledons</taxon>
        <taxon>Gunneridae</taxon>
        <taxon>Pentapetalae</taxon>
        <taxon>rosids</taxon>
        <taxon>fabids</taxon>
        <taxon>Fagales</taxon>
        <taxon>Fagaceae</taxon>
        <taxon>Quercus</taxon>
    </lineage>
</organism>
<name>A0AAW0M0S2_QUESU</name>
<evidence type="ECO:0000259" key="1">
    <source>
        <dbReference type="Pfam" id="PF14226"/>
    </source>
</evidence>
<evidence type="ECO:0000313" key="3">
    <source>
        <dbReference type="Proteomes" id="UP000237347"/>
    </source>
</evidence>
<dbReference type="AlphaFoldDB" id="A0AAW0M0S2"/>
<evidence type="ECO:0000313" key="2">
    <source>
        <dbReference type="EMBL" id="KAK7856407.1"/>
    </source>
</evidence>
<dbReference type="SUPFAM" id="SSF51197">
    <property type="entry name" value="Clavaminate synthase-like"/>
    <property type="match status" value="1"/>
</dbReference>
<dbReference type="EMBL" id="PKMF04000037">
    <property type="protein sequence ID" value="KAK7856407.1"/>
    <property type="molecule type" value="Genomic_DNA"/>
</dbReference>
<dbReference type="Pfam" id="PF14226">
    <property type="entry name" value="DIOX_N"/>
    <property type="match status" value="1"/>
</dbReference>
<proteinExistence type="predicted"/>
<dbReference type="InterPro" id="IPR026992">
    <property type="entry name" value="DIOX_N"/>
</dbReference>
<dbReference type="Proteomes" id="UP000237347">
    <property type="component" value="Unassembled WGS sequence"/>
</dbReference>
<protein>
    <submittedName>
        <fullName evidence="2">Gibberellin 2-beta-dioxygenase 6</fullName>
    </submittedName>
</protein>
<keyword evidence="3" id="KW-1185">Reference proteome</keyword>
<feature type="domain" description="Non-haem dioxygenase N-terminal" evidence="1">
    <location>
        <begin position="17"/>
        <end position="67"/>
    </location>
</feature>
<gene>
    <name evidence="2" type="primary">GA2OX6_0</name>
    <name evidence="2" type="ORF">CFP56_023681</name>
</gene>
<accession>A0AAW0M0S2</accession>
<sequence>MFCTYCNMYAMEVGNGCMVINHGIPNEIIEKVKEESFSFFGKPIFTKQQAGLGNHPLGYRHINIGSHRDMGEFEYLLLSAHPYYIAKKIHYHLL</sequence>
<reference evidence="2 3" key="1">
    <citation type="journal article" date="2018" name="Sci. Data">
        <title>The draft genome sequence of cork oak.</title>
        <authorList>
            <person name="Ramos A.M."/>
            <person name="Usie A."/>
            <person name="Barbosa P."/>
            <person name="Barros P.M."/>
            <person name="Capote T."/>
            <person name="Chaves I."/>
            <person name="Simoes F."/>
            <person name="Abreu I."/>
            <person name="Carrasquinho I."/>
            <person name="Faro C."/>
            <person name="Guimaraes J.B."/>
            <person name="Mendonca D."/>
            <person name="Nobrega F."/>
            <person name="Rodrigues L."/>
            <person name="Saibo N.J.M."/>
            <person name="Varela M.C."/>
            <person name="Egas C."/>
            <person name="Matos J."/>
            <person name="Miguel C.M."/>
            <person name="Oliveira M.M."/>
            <person name="Ricardo C.P."/>
            <person name="Goncalves S."/>
        </authorList>
    </citation>
    <scope>NUCLEOTIDE SEQUENCE [LARGE SCALE GENOMIC DNA]</scope>
    <source>
        <strain evidence="3">cv. HL8</strain>
    </source>
</reference>